<sequence>MQIKIDNKIILEISETDLKCLKNDLLDFEDWLAKAALGKLNKCRKRLIREWQPKLMADPDVETIPANEEGFLNLVFSRSDYKDRAKREEETEKEIE</sequence>
<proteinExistence type="predicted"/>
<name>X1AVA0_9ZZZZ</name>
<comment type="caution">
    <text evidence="1">The sequence shown here is derived from an EMBL/GenBank/DDBJ whole genome shotgun (WGS) entry which is preliminary data.</text>
</comment>
<dbReference type="EMBL" id="BART01017285">
    <property type="protein sequence ID" value="GAG76173.1"/>
    <property type="molecule type" value="Genomic_DNA"/>
</dbReference>
<gene>
    <name evidence="1" type="ORF">S01H4_32954</name>
</gene>
<reference evidence="1" key="1">
    <citation type="journal article" date="2014" name="Front. Microbiol.">
        <title>High frequency of phylogenetically diverse reductive dehalogenase-homologous genes in deep subseafloor sedimentary metagenomes.</title>
        <authorList>
            <person name="Kawai M."/>
            <person name="Futagami T."/>
            <person name="Toyoda A."/>
            <person name="Takaki Y."/>
            <person name="Nishi S."/>
            <person name="Hori S."/>
            <person name="Arai W."/>
            <person name="Tsubouchi T."/>
            <person name="Morono Y."/>
            <person name="Uchiyama I."/>
            <person name="Ito T."/>
            <person name="Fujiyama A."/>
            <person name="Inagaki F."/>
            <person name="Takami H."/>
        </authorList>
    </citation>
    <scope>NUCLEOTIDE SEQUENCE</scope>
    <source>
        <strain evidence="1">Expedition CK06-06</strain>
    </source>
</reference>
<dbReference type="AlphaFoldDB" id="X1AVA0"/>
<evidence type="ECO:0000313" key="1">
    <source>
        <dbReference type="EMBL" id="GAG76173.1"/>
    </source>
</evidence>
<organism evidence="1">
    <name type="scientific">marine sediment metagenome</name>
    <dbReference type="NCBI Taxonomy" id="412755"/>
    <lineage>
        <taxon>unclassified sequences</taxon>
        <taxon>metagenomes</taxon>
        <taxon>ecological metagenomes</taxon>
    </lineage>
</organism>
<accession>X1AVA0</accession>
<protein>
    <submittedName>
        <fullName evidence="1">Uncharacterized protein</fullName>
    </submittedName>
</protein>